<accession>A0A2N0SJM9</accession>
<sequence>MDQRELLKFLKDRDDIHLSSHEWNGIFSNQHISGRAFLNLTKLDFLSIRLPLGPAVELADFVEELRENHFKTFSSRNILGELLRKYKLDGNSLEAIPLFKLARVTCEIQDSDKHFVNCMTEIMVRLKNYGSLFVDSLEFMRNEYVAAILHAALNIARVDTQKEFSMRSQCEMLGEESIGRVDYAIKLESSLKMNKKGKEDGDFDYLFGIVTTGRDWIFLLNSSDKIFQGSKLPYTIEFTEEALNEDSEEYQTLRKSIRRVLGVIVGLLKDRACADKSSVNRRARLKEYYTI</sequence>
<dbReference type="AlphaFoldDB" id="A0A2N0SJM9"/>
<dbReference type="Gene3D" id="1.10.150.50">
    <property type="entry name" value="Transcription Factor, Ets-1"/>
    <property type="match status" value="1"/>
</dbReference>
<dbReference type="VEuPathDB" id="FungiDB:RhiirA1_436068"/>
<dbReference type="VEuPathDB" id="FungiDB:RhiirFUN_015504"/>
<proteinExistence type="predicted"/>
<protein>
    <recommendedName>
        <fullName evidence="3">SAM domain-containing protein</fullName>
    </recommendedName>
</protein>
<gene>
    <name evidence="1" type="ORF">RhiirA1_436068</name>
</gene>
<reference evidence="1 2" key="1">
    <citation type="submission" date="2017-10" db="EMBL/GenBank/DDBJ databases">
        <title>Extensive intraspecific genome diversity in a model arbuscular mycorrhizal fungus.</title>
        <authorList>
            <person name="Chen E.C.H."/>
            <person name="Morin E."/>
            <person name="Baudet D."/>
            <person name="Noel J."/>
            <person name="Ndikumana S."/>
            <person name="Charron P."/>
            <person name="St-Onge C."/>
            <person name="Giorgi J."/>
            <person name="Grigoriev I.V."/>
            <person name="Roux C."/>
            <person name="Martin F.M."/>
            <person name="Corradi N."/>
        </authorList>
    </citation>
    <scope>NUCLEOTIDE SEQUENCE [LARGE SCALE GENOMIC DNA]</scope>
    <source>
        <strain evidence="1 2">A1</strain>
    </source>
</reference>
<organism evidence="1 2">
    <name type="scientific">Rhizophagus irregularis</name>
    <dbReference type="NCBI Taxonomy" id="588596"/>
    <lineage>
        <taxon>Eukaryota</taxon>
        <taxon>Fungi</taxon>
        <taxon>Fungi incertae sedis</taxon>
        <taxon>Mucoromycota</taxon>
        <taxon>Glomeromycotina</taxon>
        <taxon>Glomeromycetes</taxon>
        <taxon>Glomerales</taxon>
        <taxon>Glomeraceae</taxon>
        <taxon>Rhizophagus</taxon>
    </lineage>
</organism>
<dbReference type="InterPro" id="IPR013761">
    <property type="entry name" value="SAM/pointed_sf"/>
</dbReference>
<evidence type="ECO:0000313" key="2">
    <source>
        <dbReference type="Proteomes" id="UP000232688"/>
    </source>
</evidence>
<evidence type="ECO:0008006" key="3">
    <source>
        <dbReference type="Google" id="ProtNLM"/>
    </source>
</evidence>
<dbReference type="EMBL" id="LLXH01000017">
    <property type="protein sequence ID" value="PKC75760.1"/>
    <property type="molecule type" value="Genomic_DNA"/>
</dbReference>
<evidence type="ECO:0000313" key="1">
    <source>
        <dbReference type="EMBL" id="PKC75760.1"/>
    </source>
</evidence>
<comment type="caution">
    <text evidence="1">The sequence shown here is derived from an EMBL/GenBank/DDBJ whole genome shotgun (WGS) entry which is preliminary data.</text>
</comment>
<dbReference type="Proteomes" id="UP000232688">
    <property type="component" value="Unassembled WGS sequence"/>
</dbReference>
<name>A0A2N0SJM9_9GLOM</name>
<dbReference type="VEuPathDB" id="FungiDB:FUN_019031"/>
<reference evidence="1 2" key="2">
    <citation type="submission" date="2017-10" db="EMBL/GenBank/DDBJ databases">
        <title>Genome analyses suggest a sexual origin of heterokaryosis in a supposedly ancient asexual fungus.</title>
        <authorList>
            <person name="Corradi N."/>
            <person name="Sedzielewska K."/>
            <person name="Noel J."/>
            <person name="Charron P."/>
            <person name="Farinelli L."/>
            <person name="Marton T."/>
            <person name="Kruger M."/>
            <person name="Pelin A."/>
            <person name="Brachmann A."/>
            <person name="Corradi N."/>
        </authorList>
    </citation>
    <scope>NUCLEOTIDE SEQUENCE [LARGE SCALE GENOMIC DNA]</scope>
    <source>
        <strain evidence="1 2">A1</strain>
    </source>
</reference>